<evidence type="ECO:0000256" key="1">
    <source>
        <dbReference type="SAM" id="MobiDB-lite"/>
    </source>
</evidence>
<evidence type="ECO:0000313" key="3">
    <source>
        <dbReference type="Proteomes" id="UP000735302"/>
    </source>
</evidence>
<dbReference type="Proteomes" id="UP000735302">
    <property type="component" value="Unassembled WGS sequence"/>
</dbReference>
<dbReference type="EMBL" id="BLXT01000599">
    <property type="protein sequence ID" value="GFN78760.1"/>
    <property type="molecule type" value="Genomic_DNA"/>
</dbReference>
<comment type="caution">
    <text evidence="2">The sequence shown here is derived from an EMBL/GenBank/DDBJ whole genome shotgun (WGS) entry which is preliminary data.</text>
</comment>
<reference evidence="2 3" key="1">
    <citation type="journal article" date="2021" name="Elife">
        <title>Chloroplast acquisition without the gene transfer in kleptoplastic sea slugs, Plakobranchus ocellatus.</title>
        <authorList>
            <person name="Maeda T."/>
            <person name="Takahashi S."/>
            <person name="Yoshida T."/>
            <person name="Shimamura S."/>
            <person name="Takaki Y."/>
            <person name="Nagai Y."/>
            <person name="Toyoda A."/>
            <person name="Suzuki Y."/>
            <person name="Arimoto A."/>
            <person name="Ishii H."/>
            <person name="Satoh N."/>
            <person name="Nishiyama T."/>
            <person name="Hasebe M."/>
            <person name="Maruyama T."/>
            <person name="Minagawa J."/>
            <person name="Obokata J."/>
            <person name="Shigenobu S."/>
        </authorList>
    </citation>
    <scope>NUCLEOTIDE SEQUENCE [LARGE SCALE GENOMIC DNA]</scope>
</reference>
<proteinExistence type="predicted"/>
<gene>
    <name evidence="2" type="ORF">PoB_000526600</name>
</gene>
<accession>A0AAV3Y8L5</accession>
<evidence type="ECO:0000313" key="2">
    <source>
        <dbReference type="EMBL" id="GFN78760.1"/>
    </source>
</evidence>
<feature type="compositionally biased region" description="Basic and acidic residues" evidence="1">
    <location>
        <begin position="298"/>
        <end position="309"/>
    </location>
</feature>
<protein>
    <submittedName>
        <fullName evidence="2">Uncharacterized protein</fullName>
    </submittedName>
</protein>
<feature type="region of interest" description="Disordered" evidence="1">
    <location>
        <begin position="128"/>
        <end position="200"/>
    </location>
</feature>
<keyword evidence="3" id="KW-1185">Reference proteome</keyword>
<dbReference type="AlphaFoldDB" id="A0AAV3Y8L5"/>
<feature type="region of interest" description="Disordered" evidence="1">
    <location>
        <begin position="332"/>
        <end position="366"/>
    </location>
</feature>
<feature type="region of interest" description="Disordered" evidence="1">
    <location>
        <begin position="287"/>
        <end position="312"/>
    </location>
</feature>
<organism evidence="2 3">
    <name type="scientific">Plakobranchus ocellatus</name>
    <dbReference type="NCBI Taxonomy" id="259542"/>
    <lineage>
        <taxon>Eukaryota</taxon>
        <taxon>Metazoa</taxon>
        <taxon>Spiralia</taxon>
        <taxon>Lophotrochozoa</taxon>
        <taxon>Mollusca</taxon>
        <taxon>Gastropoda</taxon>
        <taxon>Heterobranchia</taxon>
        <taxon>Euthyneura</taxon>
        <taxon>Panpulmonata</taxon>
        <taxon>Sacoglossa</taxon>
        <taxon>Placobranchoidea</taxon>
        <taxon>Plakobranchidae</taxon>
        <taxon>Plakobranchus</taxon>
    </lineage>
</organism>
<sequence length="366" mass="41371">MSTQVGARSACGASTQQQYPDVQWLWSHHLLFLTMAEEHVSSDAVEVEVRTEDDLEVLSELADVQNLPNLDVGIDNEEVVGRSDMVQAADEIYDRVLEAVTAQNDSTSDSYANHRSFWNENCSYCEESDSESDREREESSSSSSSSSSTSSSDGEDSCKPNTSLESSYSAEDDSDTSYNDSSDCSSDQSEEQATGQARREAGSRFVQNVFHEPVHDADTDNLGVGDVLIYLENNGRTLVIAFGTENYTEFLKMSVHLAREIVADFAAERRRAQWEWQRLQEMLGENVEDEDNSGGAMRGEEEPAEEGRREGRRRRRQWVRVKRVDCRGKMCFPRRKRNGTRSRRIDSRSRKMKWTGIVNRSTSLDS</sequence>
<feature type="compositionally biased region" description="Basic residues" evidence="1">
    <location>
        <begin position="332"/>
        <end position="342"/>
    </location>
</feature>
<feature type="compositionally biased region" description="Polar residues" evidence="1">
    <location>
        <begin position="159"/>
        <end position="169"/>
    </location>
</feature>
<feature type="compositionally biased region" description="Low complexity" evidence="1">
    <location>
        <begin position="176"/>
        <end position="187"/>
    </location>
</feature>
<name>A0AAV3Y8L5_9GAST</name>
<feature type="compositionally biased region" description="Low complexity" evidence="1">
    <location>
        <begin position="140"/>
        <end position="152"/>
    </location>
</feature>